<dbReference type="AlphaFoldDB" id="A0AAJ2B5V6"/>
<dbReference type="GO" id="GO:0006355">
    <property type="term" value="P:regulation of DNA-templated transcription"/>
    <property type="evidence" value="ECO:0007669"/>
    <property type="project" value="InterPro"/>
</dbReference>
<dbReference type="InterPro" id="IPR012318">
    <property type="entry name" value="HTH_CRP"/>
</dbReference>
<dbReference type="RefSeq" id="WP_309769031.1">
    <property type="nucleotide sequence ID" value="NZ_JAVIZC010000001.1"/>
</dbReference>
<evidence type="ECO:0000256" key="2">
    <source>
        <dbReference type="ARBA" id="ARBA00023125"/>
    </source>
</evidence>
<accession>A0AAJ2B5V6</accession>
<evidence type="ECO:0000256" key="1">
    <source>
        <dbReference type="ARBA" id="ARBA00023015"/>
    </source>
</evidence>
<proteinExistence type="predicted"/>
<dbReference type="InterPro" id="IPR014710">
    <property type="entry name" value="RmlC-like_jellyroll"/>
</dbReference>
<dbReference type="InterPro" id="IPR000595">
    <property type="entry name" value="cNMP-bd_dom"/>
</dbReference>
<dbReference type="EMBL" id="JAVIZC010000001">
    <property type="protein sequence ID" value="MDR6099899.1"/>
    <property type="molecule type" value="Genomic_DNA"/>
</dbReference>
<evidence type="ECO:0000259" key="4">
    <source>
        <dbReference type="PROSITE" id="PS50042"/>
    </source>
</evidence>
<evidence type="ECO:0000313" key="6">
    <source>
        <dbReference type="Proteomes" id="UP001255601"/>
    </source>
</evidence>
<dbReference type="Proteomes" id="UP001255601">
    <property type="component" value="Unassembled WGS sequence"/>
</dbReference>
<protein>
    <submittedName>
        <fullName evidence="5">CRP-like cAMP-binding protein</fullName>
    </submittedName>
</protein>
<evidence type="ECO:0000256" key="3">
    <source>
        <dbReference type="ARBA" id="ARBA00023163"/>
    </source>
</evidence>
<dbReference type="Pfam" id="PF13545">
    <property type="entry name" value="HTH_Crp_2"/>
    <property type="match status" value="1"/>
</dbReference>
<dbReference type="SUPFAM" id="SSF51206">
    <property type="entry name" value="cAMP-binding domain-like"/>
    <property type="match status" value="1"/>
</dbReference>
<evidence type="ECO:0000313" key="5">
    <source>
        <dbReference type="EMBL" id="MDR6099899.1"/>
    </source>
</evidence>
<gene>
    <name evidence="5" type="ORF">QE369_000077</name>
</gene>
<organism evidence="5 6">
    <name type="scientific">Agrobacterium larrymoorei</name>
    <dbReference type="NCBI Taxonomy" id="160699"/>
    <lineage>
        <taxon>Bacteria</taxon>
        <taxon>Pseudomonadati</taxon>
        <taxon>Pseudomonadota</taxon>
        <taxon>Alphaproteobacteria</taxon>
        <taxon>Hyphomicrobiales</taxon>
        <taxon>Rhizobiaceae</taxon>
        <taxon>Rhizobium/Agrobacterium group</taxon>
        <taxon>Agrobacterium</taxon>
    </lineage>
</organism>
<comment type="caution">
    <text evidence="5">The sequence shown here is derived from an EMBL/GenBank/DDBJ whole genome shotgun (WGS) entry which is preliminary data.</text>
</comment>
<name>A0AAJ2B5V6_9HYPH</name>
<dbReference type="SUPFAM" id="SSF46785">
    <property type="entry name" value="Winged helix' DNA-binding domain"/>
    <property type="match status" value="1"/>
</dbReference>
<reference evidence="5" key="1">
    <citation type="submission" date="2023-08" db="EMBL/GenBank/DDBJ databases">
        <title>Functional and genomic diversity of the sorghum phyllosphere microbiome.</title>
        <authorList>
            <person name="Shade A."/>
        </authorList>
    </citation>
    <scope>NUCLEOTIDE SEQUENCE</scope>
    <source>
        <strain evidence="5">SORGH_AS_0974</strain>
    </source>
</reference>
<dbReference type="SMART" id="SM00419">
    <property type="entry name" value="HTH_CRP"/>
    <property type="match status" value="1"/>
</dbReference>
<dbReference type="InterPro" id="IPR036390">
    <property type="entry name" value="WH_DNA-bd_sf"/>
</dbReference>
<keyword evidence="1" id="KW-0805">Transcription regulation</keyword>
<dbReference type="GO" id="GO:0003677">
    <property type="term" value="F:DNA binding"/>
    <property type="evidence" value="ECO:0007669"/>
    <property type="project" value="UniProtKB-KW"/>
</dbReference>
<dbReference type="InterPro" id="IPR018490">
    <property type="entry name" value="cNMP-bd_dom_sf"/>
</dbReference>
<dbReference type="PROSITE" id="PS50042">
    <property type="entry name" value="CNMP_BINDING_3"/>
    <property type="match status" value="1"/>
</dbReference>
<keyword evidence="2" id="KW-0238">DNA-binding</keyword>
<keyword evidence="3" id="KW-0804">Transcription</keyword>
<sequence>MVDIPYTHPQNQLLTLLPARSRRRLFAELESVSLPKDYRIASRGQILDDVYFLNSGIISVQVPSAKSSTFAVGMIGYEGLAPWALTYPTACSAFDMVMHLPGDGFRMKLSNFLSAVEEDSVVADVVRRFSLAFQIQMAYAAQSNAVDMIDVRLARWLLMCRDRVWHNEIKVTHENLGQILALRRPSITTAFHSLEEKHLVHASRGIVTIRDRRALKDFAQQSYGAPEREYFSLFNDYLVGEGERFSSEHQPSTFRRSARKGDVGGA</sequence>
<dbReference type="Gene3D" id="2.60.120.10">
    <property type="entry name" value="Jelly Rolls"/>
    <property type="match status" value="1"/>
</dbReference>
<feature type="domain" description="Cyclic nucleotide-binding" evidence="4">
    <location>
        <begin position="13"/>
        <end position="60"/>
    </location>
</feature>